<evidence type="ECO:0000256" key="5">
    <source>
        <dbReference type="ARBA" id="ARBA00022801"/>
    </source>
</evidence>
<keyword evidence="3 10" id="KW-0645">Protease</keyword>
<keyword evidence="7 8" id="KW-0472">Membrane</keyword>
<organism evidence="10 11">
    <name type="scientific">Candidatus Scatomorpha intestinavium</name>
    <dbReference type="NCBI Taxonomy" id="2840922"/>
    <lineage>
        <taxon>Bacteria</taxon>
        <taxon>Bacillati</taxon>
        <taxon>Bacillota</taxon>
        <taxon>Clostridia</taxon>
        <taxon>Eubacteriales</taxon>
        <taxon>Candidatus Scatomorpha</taxon>
    </lineage>
</organism>
<reference evidence="10" key="1">
    <citation type="submission" date="2020-10" db="EMBL/GenBank/DDBJ databases">
        <authorList>
            <person name="Gilroy R."/>
        </authorList>
    </citation>
    <scope>NUCLEOTIDE SEQUENCE</scope>
    <source>
        <strain evidence="10">ChiBcolR7-354</strain>
    </source>
</reference>
<dbReference type="InterPro" id="IPR035952">
    <property type="entry name" value="Rhomboid-like_sf"/>
</dbReference>
<dbReference type="GO" id="GO:0006508">
    <property type="term" value="P:proteolysis"/>
    <property type="evidence" value="ECO:0007669"/>
    <property type="project" value="UniProtKB-KW"/>
</dbReference>
<dbReference type="Proteomes" id="UP000824262">
    <property type="component" value="Unassembled WGS sequence"/>
</dbReference>
<dbReference type="Gene3D" id="1.20.1540.10">
    <property type="entry name" value="Rhomboid-like"/>
    <property type="match status" value="1"/>
</dbReference>
<dbReference type="PANTHER" id="PTHR43066:SF1">
    <property type="entry name" value="RHOMBOID PROTEIN 2"/>
    <property type="match status" value="1"/>
</dbReference>
<gene>
    <name evidence="10" type="ORF">IAB77_09585</name>
</gene>
<feature type="transmembrane region" description="Helical" evidence="8">
    <location>
        <begin position="167"/>
        <end position="190"/>
    </location>
</feature>
<dbReference type="EMBL" id="DVGA01000110">
    <property type="protein sequence ID" value="HIQ79490.1"/>
    <property type="molecule type" value="Genomic_DNA"/>
</dbReference>
<dbReference type="InterPro" id="IPR022764">
    <property type="entry name" value="Peptidase_S54_rhomboid_dom"/>
</dbReference>
<dbReference type="GO" id="GO:0004252">
    <property type="term" value="F:serine-type endopeptidase activity"/>
    <property type="evidence" value="ECO:0007669"/>
    <property type="project" value="InterPro"/>
</dbReference>
<evidence type="ECO:0000256" key="7">
    <source>
        <dbReference type="ARBA" id="ARBA00023136"/>
    </source>
</evidence>
<evidence type="ECO:0000313" key="11">
    <source>
        <dbReference type="Proteomes" id="UP000824262"/>
    </source>
</evidence>
<comment type="similarity">
    <text evidence="2">Belongs to the peptidase S54 family.</text>
</comment>
<protein>
    <submittedName>
        <fullName evidence="10">Rhomboid family intramembrane serine protease</fullName>
    </submittedName>
</protein>
<keyword evidence="6 8" id="KW-1133">Transmembrane helix</keyword>
<evidence type="ECO:0000259" key="9">
    <source>
        <dbReference type="Pfam" id="PF01694"/>
    </source>
</evidence>
<reference evidence="10" key="2">
    <citation type="journal article" date="2021" name="PeerJ">
        <title>Extensive microbial diversity within the chicken gut microbiome revealed by metagenomics and culture.</title>
        <authorList>
            <person name="Gilroy R."/>
            <person name="Ravi A."/>
            <person name="Getino M."/>
            <person name="Pursley I."/>
            <person name="Horton D.L."/>
            <person name="Alikhan N.F."/>
            <person name="Baker D."/>
            <person name="Gharbi K."/>
            <person name="Hall N."/>
            <person name="Watson M."/>
            <person name="Adriaenssens E.M."/>
            <person name="Foster-Nyarko E."/>
            <person name="Jarju S."/>
            <person name="Secka A."/>
            <person name="Antonio M."/>
            <person name="Oren A."/>
            <person name="Chaudhuri R.R."/>
            <person name="La Ragione R."/>
            <person name="Hildebrand F."/>
            <person name="Pallen M.J."/>
        </authorList>
    </citation>
    <scope>NUCLEOTIDE SEQUENCE</scope>
    <source>
        <strain evidence="10">ChiBcolR7-354</strain>
    </source>
</reference>
<comment type="caution">
    <text evidence="10">The sequence shown here is derived from an EMBL/GenBank/DDBJ whole genome shotgun (WGS) entry which is preliminary data.</text>
</comment>
<keyword evidence="5" id="KW-0378">Hydrolase</keyword>
<dbReference type="PANTHER" id="PTHR43066">
    <property type="entry name" value="RHOMBOID-RELATED PROTEIN"/>
    <property type="match status" value="1"/>
</dbReference>
<evidence type="ECO:0000256" key="3">
    <source>
        <dbReference type="ARBA" id="ARBA00022670"/>
    </source>
</evidence>
<evidence type="ECO:0000256" key="4">
    <source>
        <dbReference type="ARBA" id="ARBA00022692"/>
    </source>
</evidence>
<dbReference type="Pfam" id="PF01694">
    <property type="entry name" value="Rhomboid"/>
    <property type="match status" value="1"/>
</dbReference>
<feature type="transmembrane region" description="Helical" evidence="8">
    <location>
        <begin position="112"/>
        <end position="135"/>
    </location>
</feature>
<name>A0A9D1CUJ2_9FIRM</name>
<feature type="domain" description="Peptidase S54 rhomboid" evidence="9">
    <location>
        <begin position="36"/>
        <end position="161"/>
    </location>
</feature>
<evidence type="ECO:0000313" key="10">
    <source>
        <dbReference type="EMBL" id="HIQ79490.1"/>
    </source>
</evidence>
<dbReference type="GO" id="GO:0016020">
    <property type="term" value="C:membrane"/>
    <property type="evidence" value="ECO:0007669"/>
    <property type="project" value="UniProtKB-SubCell"/>
</dbReference>
<feature type="transmembrane region" description="Helical" evidence="8">
    <location>
        <begin position="142"/>
        <end position="161"/>
    </location>
</feature>
<proteinExistence type="inferred from homology"/>
<feature type="transmembrane region" description="Helical" evidence="8">
    <location>
        <begin position="80"/>
        <end position="100"/>
    </location>
</feature>
<dbReference type="SUPFAM" id="SSF144091">
    <property type="entry name" value="Rhomboid-like"/>
    <property type="match status" value="1"/>
</dbReference>
<evidence type="ECO:0000256" key="8">
    <source>
        <dbReference type="SAM" id="Phobius"/>
    </source>
</evidence>
<sequence length="263" mass="30804">MMIICIANIAVWLFSAMDTTGLLVNLLTFSPYHILRGQIWRLVTFVFVPMYSSPFSLLISLYFYYFIGSTLERQWGTGRFTIYYLCGILLQVIYGFIIYLTTGINYGMSANYINLSMFFAFATLYPDNVVLLFFIIPIKMKWLAVIDALYFAYSIFSNLGAGMGLMSFLPLIAILNYFLFCGDMLFGFVLPRGRQQRKNTVDFKREVHRIKYEQRNKNYTRKCEVCGRTDTDYPDLEFRYCSRCAGYHCFCQDHINNHIHFTE</sequence>
<dbReference type="AlphaFoldDB" id="A0A9D1CUJ2"/>
<comment type="subcellular location">
    <subcellularLocation>
        <location evidence="1">Membrane</location>
        <topology evidence="1">Multi-pass membrane protein</topology>
    </subcellularLocation>
</comment>
<keyword evidence="4 8" id="KW-0812">Transmembrane</keyword>
<evidence type="ECO:0000256" key="6">
    <source>
        <dbReference type="ARBA" id="ARBA00022989"/>
    </source>
</evidence>
<evidence type="ECO:0000256" key="2">
    <source>
        <dbReference type="ARBA" id="ARBA00009045"/>
    </source>
</evidence>
<feature type="transmembrane region" description="Helical" evidence="8">
    <location>
        <begin position="39"/>
        <end position="68"/>
    </location>
</feature>
<evidence type="ECO:0000256" key="1">
    <source>
        <dbReference type="ARBA" id="ARBA00004141"/>
    </source>
</evidence>
<accession>A0A9D1CUJ2</accession>